<accession>A0ABW3GXB6</accession>
<proteinExistence type="predicted"/>
<feature type="domain" description="Carboxymuconolactone decarboxylase-like" evidence="1">
    <location>
        <begin position="128"/>
        <end position="203"/>
    </location>
</feature>
<dbReference type="InterPro" id="IPR029032">
    <property type="entry name" value="AhpD-like"/>
</dbReference>
<dbReference type="InterPro" id="IPR003779">
    <property type="entry name" value="CMD-like"/>
</dbReference>
<dbReference type="PANTHER" id="PTHR33930">
    <property type="entry name" value="ALKYL HYDROPEROXIDE REDUCTASE AHPD"/>
    <property type="match status" value="1"/>
</dbReference>
<dbReference type="InterPro" id="IPR004675">
    <property type="entry name" value="AhpD_core"/>
</dbReference>
<feature type="domain" description="Carboxymuconolactone decarboxylase-like" evidence="1">
    <location>
        <begin position="15"/>
        <end position="97"/>
    </location>
</feature>
<organism evidence="2 3">
    <name type="scientific">Savagea faecisuis</name>
    <dbReference type="NCBI Taxonomy" id="1274803"/>
    <lineage>
        <taxon>Bacteria</taxon>
        <taxon>Bacillati</taxon>
        <taxon>Bacillota</taxon>
        <taxon>Bacilli</taxon>
        <taxon>Bacillales</taxon>
        <taxon>Caryophanaceae</taxon>
        <taxon>Savagea</taxon>
    </lineage>
</organism>
<evidence type="ECO:0000313" key="2">
    <source>
        <dbReference type="EMBL" id="MFD0943718.1"/>
    </source>
</evidence>
<evidence type="ECO:0000259" key="1">
    <source>
        <dbReference type="Pfam" id="PF02627"/>
    </source>
</evidence>
<dbReference type="EMBL" id="JBHTJF010000023">
    <property type="protein sequence ID" value="MFD0943718.1"/>
    <property type="molecule type" value="Genomic_DNA"/>
</dbReference>
<dbReference type="RefSeq" id="WP_381012036.1">
    <property type="nucleotide sequence ID" value="NZ_JBHTJF010000023.1"/>
</dbReference>
<protein>
    <submittedName>
        <fullName evidence="2">Carboxymuconolactone decarboxylase family protein</fullName>
    </submittedName>
</protein>
<dbReference type="SUPFAM" id="SSF69118">
    <property type="entry name" value="AhpD-like"/>
    <property type="match status" value="2"/>
</dbReference>
<sequence>METMKQLGKFGKLTPATAEAFQGWNAVAFKDGALSHKTKELMAIACAATTGCDYCLDVHSKSAKRAGATEAEVAEALMIATAGKAGAAFAHAANAFQSFNDAEDDELFKKSYLSHVPGLKELAPDDFGAFFNFTMKATAKGELDVKEKELISTAVALITGCPYCIDSHVKNAKKAGATKEELAETVFIASALNAGSAFTKSVTPLKTFD</sequence>
<comment type="caution">
    <text evidence="2">The sequence shown here is derived from an EMBL/GenBank/DDBJ whole genome shotgun (WGS) entry which is preliminary data.</text>
</comment>
<gene>
    <name evidence="2" type="ORF">ACFQ0V_07990</name>
</gene>
<dbReference type="Gene3D" id="1.20.1290.10">
    <property type="entry name" value="AhpD-like"/>
    <property type="match status" value="2"/>
</dbReference>
<name>A0ABW3GXB6_9BACL</name>
<dbReference type="NCBIfam" id="TIGR00778">
    <property type="entry name" value="ahpD_dom"/>
    <property type="match status" value="2"/>
</dbReference>
<reference evidence="3" key="1">
    <citation type="journal article" date="2019" name="Int. J. Syst. Evol. Microbiol.">
        <title>The Global Catalogue of Microorganisms (GCM) 10K type strain sequencing project: providing services to taxonomists for standard genome sequencing and annotation.</title>
        <authorList>
            <consortium name="The Broad Institute Genomics Platform"/>
            <consortium name="The Broad Institute Genome Sequencing Center for Infectious Disease"/>
            <person name="Wu L."/>
            <person name="Ma J."/>
        </authorList>
    </citation>
    <scope>NUCLEOTIDE SEQUENCE [LARGE SCALE GENOMIC DNA]</scope>
    <source>
        <strain evidence="3">CCUG 63563</strain>
    </source>
</reference>
<dbReference type="PANTHER" id="PTHR33930:SF2">
    <property type="entry name" value="BLR3452 PROTEIN"/>
    <property type="match status" value="1"/>
</dbReference>
<evidence type="ECO:0000313" key="3">
    <source>
        <dbReference type="Proteomes" id="UP001596976"/>
    </source>
</evidence>
<keyword evidence="3" id="KW-1185">Reference proteome</keyword>
<dbReference type="Pfam" id="PF02627">
    <property type="entry name" value="CMD"/>
    <property type="match status" value="2"/>
</dbReference>
<dbReference type="Proteomes" id="UP001596976">
    <property type="component" value="Unassembled WGS sequence"/>
</dbReference>